<evidence type="ECO:0000313" key="1">
    <source>
        <dbReference type="EMBL" id="GGA65420.1"/>
    </source>
</evidence>
<evidence type="ECO:0000313" key="2">
    <source>
        <dbReference type="Proteomes" id="UP000596977"/>
    </source>
</evidence>
<protein>
    <recommendedName>
        <fullName evidence="3">Circularly permuted type 2 ATP-grasp protein</fullName>
    </recommendedName>
</protein>
<dbReference type="SUPFAM" id="SSF56059">
    <property type="entry name" value="Glutathione synthetase ATP-binding domain-like"/>
    <property type="match status" value="1"/>
</dbReference>
<sequence>MNMGCSDRPAEFDRASVVDQLNQRCFCVTIDPTKLAHSLDDMAGEPGFSRQLTADRPHLFSNVPVFIEQTVLEEMTAIVQAIEHVGHLPLYKETVLSWAPEGADTDFGAIGALMGYDFHLGADGPKLIEVNTNAGGAFLNAYLARAQAACCSDVRIDRRSHDDFDANIAAMFAKEWTLQRGAARLATVVIVDDAPKDQYLYPEFVLVRELLTRQGLETHIADPRDLQVRDGALWLGRTRVDLVYNRLVDFALNAPEHLALREAYAGDLVVVTPNPHNHAVLANKRNLTILSDPEILRSFGAPSEVVTRLAGVPLTRLVTHRNADELWQARKKLFFKPLSGHGSRAVYRGDKLTKGVWADIVEGDYVAQAFVPPGERIIELDGERVARKVDVRLYTYGAVPLLAAARVYQGQATNLRTPGGGFAPVFIV</sequence>
<evidence type="ECO:0008006" key="3">
    <source>
        <dbReference type="Google" id="ProtNLM"/>
    </source>
</evidence>
<gene>
    <name evidence="1" type="ORF">GCM10011499_39840</name>
</gene>
<organism evidence="1 2">
    <name type="scientific">Pelagibacterium lentulum</name>
    <dbReference type="NCBI Taxonomy" id="2029865"/>
    <lineage>
        <taxon>Bacteria</taxon>
        <taxon>Pseudomonadati</taxon>
        <taxon>Pseudomonadota</taxon>
        <taxon>Alphaproteobacteria</taxon>
        <taxon>Hyphomicrobiales</taxon>
        <taxon>Devosiaceae</taxon>
        <taxon>Pelagibacterium</taxon>
    </lineage>
</organism>
<dbReference type="EMBL" id="BMKB01000015">
    <property type="protein sequence ID" value="GGA65420.1"/>
    <property type="molecule type" value="Genomic_DNA"/>
</dbReference>
<accession>A0A916W4G5</accession>
<reference evidence="1 2" key="1">
    <citation type="journal article" date="2014" name="Int. J. Syst. Evol. Microbiol.">
        <title>Complete genome sequence of Corynebacterium casei LMG S-19264T (=DSM 44701T), isolated from a smear-ripened cheese.</title>
        <authorList>
            <consortium name="US DOE Joint Genome Institute (JGI-PGF)"/>
            <person name="Walter F."/>
            <person name="Albersmeier A."/>
            <person name="Kalinowski J."/>
            <person name="Ruckert C."/>
        </authorList>
    </citation>
    <scope>NUCLEOTIDE SEQUENCE [LARGE SCALE GENOMIC DNA]</scope>
    <source>
        <strain evidence="1 2">CGMCC 1.15896</strain>
    </source>
</reference>
<keyword evidence="2" id="KW-1185">Reference proteome</keyword>
<dbReference type="Proteomes" id="UP000596977">
    <property type="component" value="Unassembled WGS sequence"/>
</dbReference>
<dbReference type="AlphaFoldDB" id="A0A916W4G5"/>
<name>A0A916W4G5_9HYPH</name>
<comment type="caution">
    <text evidence="1">The sequence shown here is derived from an EMBL/GenBank/DDBJ whole genome shotgun (WGS) entry which is preliminary data.</text>
</comment>
<proteinExistence type="predicted"/>